<gene>
    <name evidence="3" type="ORF">D7V88_34990</name>
</gene>
<dbReference type="CDD" id="cd00093">
    <property type="entry name" value="HTH_XRE"/>
    <property type="match status" value="1"/>
</dbReference>
<dbReference type="Proteomes" id="UP000268094">
    <property type="component" value="Unassembled WGS sequence"/>
</dbReference>
<dbReference type="Pfam" id="PF01381">
    <property type="entry name" value="HTH_3"/>
    <property type="match status" value="1"/>
</dbReference>
<dbReference type="InterPro" id="IPR010982">
    <property type="entry name" value="Lambda_DNA-bd_dom_sf"/>
</dbReference>
<protein>
    <submittedName>
        <fullName evidence="3">XRE family transcriptional regulator</fullName>
    </submittedName>
</protein>
<organism evidence="3 4">
    <name type="scientific">Corallococcus terminator</name>
    <dbReference type="NCBI Taxonomy" id="2316733"/>
    <lineage>
        <taxon>Bacteria</taxon>
        <taxon>Pseudomonadati</taxon>
        <taxon>Myxococcota</taxon>
        <taxon>Myxococcia</taxon>
        <taxon>Myxococcales</taxon>
        <taxon>Cystobacterineae</taxon>
        <taxon>Myxococcaceae</taxon>
        <taxon>Corallococcus</taxon>
    </lineage>
</organism>
<evidence type="ECO:0000256" key="1">
    <source>
        <dbReference type="SAM" id="MobiDB-lite"/>
    </source>
</evidence>
<dbReference type="SMART" id="SM00530">
    <property type="entry name" value="HTH_XRE"/>
    <property type="match status" value="1"/>
</dbReference>
<dbReference type="InterPro" id="IPR001387">
    <property type="entry name" value="Cro/C1-type_HTH"/>
</dbReference>
<dbReference type="Gene3D" id="1.10.260.40">
    <property type="entry name" value="lambda repressor-like DNA-binding domains"/>
    <property type="match status" value="1"/>
</dbReference>
<dbReference type="AlphaFoldDB" id="A0A3A8I7P5"/>
<reference evidence="4" key="1">
    <citation type="submission" date="2018-09" db="EMBL/GenBank/DDBJ databases">
        <authorList>
            <person name="Livingstone P.G."/>
            <person name="Whitworth D.E."/>
        </authorList>
    </citation>
    <scope>NUCLEOTIDE SEQUENCE [LARGE SCALE GENOMIC DNA]</scope>
    <source>
        <strain evidence="4">CA054A</strain>
    </source>
</reference>
<proteinExistence type="predicted"/>
<accession>A0A3A8I7P5</accession>
<feature type="domain" description="HTH cro/C1-type" evidence="2">
    <location>
        <begin position="66"/>
        <end position="119"/>
    </location>
</feature>
<dbReference type="PROSITE" id="PS50943">
    <property type="entry name" value="HTH_CROC1"/>
    <property type="match status" value="1"/>
</dbReference>
<comment type="caution">
    <text evidence="3">The sequence shown here is derived from an EMBL/GenBank/DDBJ whole genome shotgun (WGS) entry which is preliminary data.</text>
</comment>
<dbReference type="GO" id="GO:0003677">
    <property type="term" value="F:DNA binding"/>
    <property type="evidence" value="ECO:0007669"/>
    <property type="project" value="InterPro"/>
</dbReference>
<evidence type="ECO:0000313" key="4">
    <source>
        <dbReference type="Proteomes" id="UP000268094"/>
    </source>
</evidence>
<name>A0A3A8I7P5_9BACT</name>
<dbReference type="SUPFAM" id="SSF47413">
    <property type="entry name" value="lambda repressor-like DNA-binding domains"/>
    <property type="match status" value="1"/>
</dbReference>
<dbReference type="EMBL" id="RAVZ01000372">
    <property type="protein sequence ID" value="RKG74371.1"/>
    <property type="molecule type" value="Genomic_DNA"/>
</dbReference>
<evidence type="ECO:0000313" key="3">
    <source>
        <dbReference type="EMBL" id="RKG74371.1"/>
    </source>
</evidence>
<feature type="region of interest" description="Disordered" evidence="1">
    <location>
        <begin position="1"/>
        <end position="47"/>
    </location>
</feature>
<evidence type="ECO:0000259" key="2">
    <source>
        <dbReference type="PROSITE" id="PS50943"/>
    </source>
</evidence>
<sequence length="176" mass="18917">MQRGREPGATPPDVTCKVDVVKTHPRGPIASGRARKKRPRAPASAAALSRRQLERKLAVSVGAAARAARLRAGLTQADVADRVGIASEVYGRLERGKMMPSVPTLFRLCLALQLSADASLGLAVAAAAGAGLWEEDSTDKDDLPEMRRLLRSLRRLPRPQLKLMSLVASAILPTRR</sequence>
<dbReference type="OrthoDB" id="5516139at2"/>
<keyword evidence="4" id="KW-1185">Reference proteome</keyword>